<reference evidence="3" key="2">
    <citation type="submission" date="2018-03" db="EMBL/GenBank/DDBJ databases">
        <authorList>
            <person name="Naushad S."/>
        </authorList>
    </citation>
    <scope>NUCLEOTIDE SEQUENCE</scope>
    <source>
        <strain evidence="4">SNUC 105</strain>
        <strain evidence="5">SNUC 1363</strain>
        <strain evidence="3">SNUC 505</strain>
    </source>
</reference>
<proteinExistence type="inferred from homology"/>
<dbReference type="HAMAP" id="MF_00800">
    <property type="entry name" value="UPF0340"/>
    <property type="match status" value="1"/>
</dbReference>
<evidence type="ECO:0000256" key="1">
    <source>
        <dbReference type="HAMAP-Rule" id="MF_00800"/>
    </source>
</evidence>
<name>A0AAE5W8E2_STACR</name>
<evidence type="ECO:0000313" key="9">
    <source>
        <dbReference type="Proteomes" id="UP001240157"/>
    </source>
</evidence>
<dbReference type="EMBL" id="PZBZ01000010">
    <property type="protein sequence ID" value="PTG16354.1"/>
    <property type="molecule type" value="Genomic_DNA"/>
</dbReference>
<reference evidence="2 9" key="3">
    <citation type="submission" date="2023-08" db="EMBL/GenBank/DDBJ databases">
        <title>Whole genome sequencing of Staphylococcus chromogenes NNSch 2386.</title>
        <authorList>
            <person name="Kropotov V.S."/>
            <person name="Boriskina E.V."/>
            <person name="Gordinskaya N.A."/>
            <person name="Shkurkina I.S."/>
            <person name="Kryazhev D.V."/>
            <person name="Alekseeva A.E."/>
            <person name="Makhova M.A."/>
        </authorList>
    </citation>
    <scope>NUCLEOTIDE SEQUENCE [LARGE SCALE GENOMIC DNA]</scope>
    <source>
        <strain evidence="2 9">NNSch 2386</strain>
    </source>
</reference>
<evidence type="ECO:0000313" key="5">
    <source>
        <dbReference type="EMBL" id="PTG69674.1"/>
    </source>
</evidence>
<dbReference type="EMBL" id="PZAO01000012">
    <property type="protein sequence ID" value="PTG69674.1"/>
    <property type="molecule type" value="Genomic_DNA"/>
</dbReference>
<evidence type="ECO:0000313" key="3">
    <source>
        <dbReference type="EMBL" id="PTG16354.1"/>
    </source>
</evidence>
<dbReference type="Proteomes" id="UP001240157">
    <property type="component" value="Unassembled WGS sequence"/>
</dbReference>
<reference evidence="6 7" key="1">
    <citation type="journal article" date="2016" name="Front. Microbiol.">
        <title>Comprehensive Phylogenetic Analysis of Bovine Non-aureus Staphylococci Species Based on Whole-Genome Sequencing.</title>
        <authorList>
            <person name="Naushad S."/>
            <person name="Barkema H.W."/>
            <person name="Luby C."/>
            <person name="Condas L.A."/>
            <person name="Nobrega D.B."/>
            <person name="Carson D.A."/>
            <person name="De Buck J."/>
        </authorList>
    </citation>
    <scope>NUCLEOTIDE SEQUENCE [LARGE SCALE GENOMIC DNA]</scope>
    <source>
        <strain evidence="4 7">SNUC 105</strain>
        <strain evidence="5 6">SNUC 1363</strain>
        <strain evidence="3 8">SNUC 505</strain>
    </source>
</reference>
<dbReference type="AlphaFoldDB" id="A0AAE5W8E2"/>
<dbReference type="Pfam" id="PF04260">
    <property type="entry name" value="DUF436"/>
    <property type="match status" value="1"/>
</dbReference>
<dbReference type="Proteomes" id="UP000242008">
    <property type="component" value="Unassembled WGS sequence"/>
</dbReference>
<accession>A0AAE5W8E2</accession>
<dbReference type="InterPro" id="IPR028345">
    <property type="entry name" value="Antibiotic_NAT-like"/>
</dbReference>
<comment type="similarity">
    <text evidence="1">Belongs to the UPF0340 family.</text>
</comment>
<evidence type="ECO:0000313" key="6">
    <source>
        <dbReference type="Proteomes" id="UP000242008"/>
    </source>
</evidence>
<dbReference type="EMBL" id="JAVGJF010000004">
    <property type="protein sequence ID" value="MDQ7174666.1"/>
    <property type="molecule type" value="Genomic_DNA"/>
</dbReference>
<organism evidence="3 8">
    <name type="scientific">Staphylococcus chromogenes</name>
    <name type="common">Staphylococcus hyicus subsp. chromogenes</name>
    <dbReference type="NCBI Taxonomy" id="46126"/>
    <lineage>
        <taxon>Bacteria</taxon>
        <taxon>Bacillati</taxon>
        <taxon>Bacillota</taxon>
        <taxon>Bacilli</taxon>
        <taxon>Bacillales</taxon>
        <taxon>Staphylococcaceae</taxon>
        <taxon>Staphylococcus</taxon>
    </lineage>
</organism>
<dbReference type="InterPro" id="IPR006340">
    <property type="entry name" value="DUF436"/>
</dbReference>
<dbReference type="SUPFAM" id="SSF110710">
    <property type="entry name" value="TTHA0583/YokD-like"/>
    <property type="match status" value="1"/>
</dbReference>
<dbReference type="EMBL" id="PZCM01000008">
    <property type="protein sequence ID" value="PTG26922.1"/>
    <property type="molecule type" value="Genomic_DNA"/>
</dbReference>
<dbReference type="Proteomes" id="UP000242144">
    <property type="component" value="Unassembled WGS sequence"/>
</dbReference>
<evidence type="ECO:0000313" key="7">
    <source>
        <dbReference type="Proteomes" id="UP000242144"/>
    </source>
</evidence>
<evidence type="ECO:0000313" key="2">
    <source>
        <dbReference type="EMBL" id="MDQ7174666.1"/>
    </source>
</evidence>
<gene>
    <name evidence="4" type="ORF">BU638_07660</name>
    <name evidence="3" type="ORF">BU653_02655</name>
    <name evidence="5" type="ORF">BU676_06480</name>
    <name evidence="2" type="ORF">RCF65_01540</name>
</gene>
<protein>
    <recommendedName>
        <fullName evidence="1">UPF0340 protein BU638_07660</fullName>
    </recommendedName>
</protein>
<dbReference type="NCBIfam" id="TIGR01440">
    <property type="entry name" value="TIGR01440 family protein"/>
    <property type="match status" value="1"/>
</dbReference>
<comment type="caution">
    <text evidence="3">The sequence shown here is derived from an EMBL/GenBank/DDBJ whole genome shotgun (WGS) entry which is preliminary data.</text>
</comment>
<dbReference type="Proteomes" id="UP000242704">
    <property type="component" value="Unassembled WGS sequence"/>
</dbReference>
<dbReference type="RefSeq" id="WP_037576588.1">
    <property type="nucleotide sequence ID" value="NZ_BMDK01000004.1"/>
</dbReference>
<keyword evidence="6" id="KW-1185">Reference proteome</keyword>
<evidence type="ECO:0000313" key="4">
    <source>
        <dbReference type="EMBL" id="PTG26922.1"/>
    </source>
</evidence>
<dbReference type="Gene3D" id="3.40.50.10360">
    <property type="entry name" value="Hypothetical protein TT1679"/>
    <property type="match status" value="1"/>
</dbReference>
<sequence length="175" mass="19104">MKGLKQLLEELKSQSFFVDGEICVIGCSTSEVLGDKIGTTGSLDIAKDIFEALDEISTETGVSFAYQGCEHINRALTIERKDFDPYQMEEVTVVPDVHAGGSLSTYAYRHLKDPIVVEHITANKGIDIGQTLIGMHLKHVAVPVRTSVDKIGEAIVTVATTRPKKIGGERAKYQL</sequence>
<evidence type="ECO:0000313" key="8">
    <source>
        <dbReference type="Proteomes" id="UP000242704"/>
    </source>
</evidence>
<dbReference type="PIRSF" id="PIRSF007510">
    <property type="entry name" value="UCP007510"/>
    <property type="match status" value="1"/>
</dbReference>